<comment type="caution">
    <text evidence="7">The sequence shown here is derived from an EMBL/GenBank/DDBJ whole genome shotgun (WGS) entry which is preliminary data.</text>
</comment>
<dbReference type="Proteomes" id="UP000886595">
    <property type="component" value="Unassembled WGS sequence"/>
</dbReference>
<organism evidence="7 8">
    <name type="scientific">Brassica carinata</name>
    <name type="common">Ethiopian mustard</name>
    <name type="synonym">Abyssinian cabbage</name>
    <dbReference type="NCBI Taxonomy" id="52824"/>
    <lineage>
        <taxon>Eukaryota</taxon>
        <taxon>Viridiplantae</taxon>
        <taxon>Streptophyta</taxon>
        <taxon>Embryophyta</taxon>
        <taxon>Tracheophyta</taxon>
        <taxon>Spermatophyta</taxon>
        <taxon>Magnoliopsida</taxon>
        <taxon>eudicotyledons</taxon>
        <taxon>Gunneridae</taxon>
        <taxon>Pentapetalae</taxon>
        <taxon>rosids</taxon>
        <taxon>malvids</taxon>
        <taxon>Brassicales</taxon>
        <taxon>Brassicaceae</taxon>
        <taxon>Brassiceae</taxon>
        <taxon>Brassica</taxon>
    </lineage>
</organism>
<evidence type="ECO:0000313" key="7">
    <source>
        <dbReference type="EMBL" id="KAG2315592.1"/>
    </source>
</evidence>
<dbReference type="EMBL" id="JAAMPC010000004">
    <property type="protein sequence ID" value="KAG2315592.1"/>
    <property type="molecule type" value="Genomic_DNA"/>
</dbReference>
<dbReference type="AlphaFoldDB" id="A0A8X8AYU4"/>
<evidence type="ECO:0000256" key="1">
    <source>
        <dbReference type="ARBA" id="ARBA00022723"/>
    </source>
</evidence>
<gene>
    <name evidence="7" type="ORF">Bca52824_018714</name>
</gene>
<dbReference type="GO" id="GO:0003729">
    <property type="term" value="F:mRNA binding"/>
    <property type="evidence" value="ECO:0007669"/>
    <property type="project" value="UniProtKB-ARBA"/>
</dbReference>
<keyword evidence="1 5" id="KW-0479">Metal-binding</keyword>
<dbReference type="InterPro" id="IPR050974">
    <property type="entry name" value="Plant_ZF_CCCH"/>
</dbReference>
<dbReference type="SMART" id="SM00356">
    <property type="entry name" value="ZnF_C3H1"/>
    <property type="match status" value="1"/>
</dbReference>
<dbReference type="OrthoDB" id="6053at2759"/>
<dbReference type="GO" id="GO:0003677">
    <property type="term" value="F:DNA binding"/>
    <property type="evidence" value="ECO:0007669"/>
    <property type="project" value="UniProtKB-KW"/>
</dbReference>
<keyword evidence="3 5" id="KW-0862">Zinc</keyword>
<dbReference type="PANTHER" id="PTHR12506:SF50">
    <property type="entry name" value="ZINC FINGER CCCH DOMAIN-CONTAINING PROTEIN 26"/>
    <property type="match status" value="1"/>
</dbReference>
<evidence type="ECO:0000256" key="3">
    <source>
        <dbReference type="ARBA" id="ARBA00022833"/>
    </source>
</evidence>
<dbReference type="PROSITE" id="PS50103">
    <property type="entry name" value="ZF_C3H1"/>
    <property type="match status" value="1"/>
</dbReference>
<dbReference type="Gene3D" id="4.10.1000.10">
    <property type="entry name" value="Zinc finger, CCCH-type"/>
    <property type="match status" value="1"/>
</dbReference>
<sequence length="65" mass="7401">MKAPIVPNDDYPERSGEPDCPYYIKTQRCKDGLRCKFNHPRATAEAELVNYLATILRANEDCSVI</sequence>
<dbReference type="SUPFAM" id="SSF90229">
    <property type="entry name" value="CCCH zinc finger"/>
    <property type="match status" value="1"/>
</dbReference>
<proteinExistence type="predicted"/>
<keyword evidence="2 5" id="KW-0863">Zinc-finger</keyword>
<dbReference type="InterPro" id="IPR036855">
    <property type="entry name" value="Znf_CCCH_sf"/>
</dbReference>
<dbReference type="Pfam" id="PF00642">
    <property type="entry name" value="zf-CCCH"/>
    <property type="match status" value="1"/>
</dbReference>
<feature type="zinc finger region" description="C3H1-type" evidence="5">
    <location>
        <begin position="14"/>
        <end position="42"/>
    </location>
</feature>
<dbReference type="InterPro" id="IPR000571">
    <property type="entry name" value="Znf_CCCH"/>
</dbReference>
<dbReference type="GO" id="GO:0008270">
    <property type="term" value="F:zinc ion binding"/>
    <property type="evidence" value="ECO:0007669"/>
    <property type="project" value="UniProtKB-KW"/>
</dbReference>
<evidence type="ECO:0000259" key="6">
    <source>
        <dbReference type="PROSITE" id="PS50103"/>
    </source>
</evidence>
<dbReference type="PANTHER" id="PTHR12506">
    <property type="entry name" value="PROTEIN PHOSPHATASE RELATED"/>
    <property type="match status" value="1"/>
</dbReference>
<feature type="domain" description="C3H1-type" evidence="6">
    <location>
        <begin position="14"/>
        <end position="42"/>
    </location>
</feature>
<keyword evidence="4" id="KW-0238">DNA-binding</keyword>
<evidence type="ECO:0000313" key="8">
    <source>
        <dbReference type="Proteomes" id="UP000886595"/>
    </source>
</evidence>
<evidence type="ECO:0000256" key="4">
    <source>
        <dbReference type="ARBA" id="ARBA00023125"/>
    </source>
</evidence>
<keyword evidence="8" id="KW-1185">Reference proteome</keyword>
<name>A0A8X8AYU4_BRACI</name>
<evidence type="ECO:0000256" key="2">
    <source>
        <dbReference type="ARBA" id="ARBA00022771"/>
    </source>
</evidence>
<protein>
    <recommendedName>
        <fullName evidence="6">C3H1-type domain-containing protein</fullName>
    </recommendedName>
</protein>
<accession>A0A8X8AYU4</accession>
<evidence type="ECO:0000256" key="5">
    <source>
        <dbReference type="PROSITE-ProRule" id="PRU00723"/>
    </source>
</evidence>
<reference evidence="7 8" key="1">
    <citation type="submission" date="2020-02" db="EMBL/GenBank/DDBJ databases">
        <authorList>
            <person name="Ma Q."/>
            <person name="Huang Y."/>
            <person name="Song X."/>
            <person name="Pei D."/>
        </authorList>
    </citation>
    <scope>NUCLEOTIDE SEQUENCE [LARGE SCALE GENOMIC DNA]</scope>
    <source>
        <strain evidence="7">Sxm20200214</strain>
        <tissue evidence="7">Leaf</tissue>
    </source>
</reference>